<name>A0A2R5GQH3_9STRA</name>
<organism evidence="12 13">
    <name type="scientific">Hondaea fermentalgiana</name>
    <dbReference type="NCBI Taxonomy" id="2315210"/>
    <lineage>
        <taxon>Eukaryota</taxon>
        <taxon>Sar</taxon>
        <taxon>Stramenopiles</taxon>
        <taxon>Bigyra</taxon>
        <taxon>Labyrinthulomycetes</taxon>
        <taxon>Thraustochytrida</taxon>
        <taxon>Thraustochytriidae</taxon>
        <taxon>Hondaea</taxon>
    </lineage>
</organism>
<evidence type="ECO:0000256" key="9">
    <source>
        <dbReference type="SAM" id="Phobius"/>
    </source>
</evidence>
<evidence type="ECO:0000256" key="2">
    <source>
        <dbReference type="ARBA" id="ARBA00022692"/>
    </source>
</evidence>
<comment type="subcellular location">
    <subcellularLocation>
        <location evidence="1">Membrane</location>
    </subcellularLocation>
</comment>
<keyword evidence="6" id="KW-1015">Disulfide bond</keyword>
<dbReference type="Pfam" id="PF01825">
    <property type="entry name" value="GPS"/>
    <property type="match status" value="1"/>
</dbReference>
<dbReference type="Pfam" id="PF00066">
    <property type="entry name" value="Notch"/>
    <property type="match status" value="1"/>
</dbReference>
<gene>
    <name evidence="12" type="ORF">FCC1311_093462</name>
</gene>
<dbReference type="InterPro" id="IPR002859">
    <property type="entry name" value="PKD/REJ-like"/>
</dbReference>
<dbReference type="Proteomes" id="UP000241890">
    <property type="component" value="Unassembled WGS sequence"/>
</dbReference>
<keyword evidence="7" id="KW-0325">Glycoprotein</keyword>
<evidence type="ECO:0000256" key="6">
    <source>
        <dbReference type="ARBA" id="ARBA00023157"/>
    </source>
</evidence>
<dbReference type="Gene3D" id="3.30.300.320">
    <property type="match status" value="1"/>
</dbReference>
<feature type="transmembrane region" description="Helical" evidence="9">
    <location>
        <begin position="2508"/>
        <end position="2526"/>
    </location>
</feature>
<dbReference type="GO" id="GO:0016020">
    <property type="term" value="C:membrane"/>
    <property type="evidence" value="ECO:0007669"/>
    <property type="project" value="UniProtKB-SubCell"/>
</dbReference>
<feature type="chain" id="PRO_5015306010" evidence="10">
    <location>
        <begin position="25"/>
        <end position="2896"/>
    </location>
</feature>
<dbReference type="InterPro" id="IPR000800">
    <property type="entry name" value="Notch_dom"/>
</dbReference>
<dbReference type="OrthoDB" id="1100386at2759"/>
<reference evidence="12 13" key="1">
    <citation type="submission" date="2017-12" db="EMBL/GenBank/DDBJ databases">
        <title>Sequencing, de novo assembly and annotation of complete genome of a new Thraustochytrid species, strain FCC1311.</title>
        <authorList>
            <person name="Sedici K."/>
            <person name="Godart F."/>
            <person name="Aiese Cigliano R."/>
            <person name="Sanseverino W."/>
            <person name="Barakat M."/>
            <person name="Ortet P."/>
            <person name="Marechal E."/>
            <person name="Cagnac O."/>
            <person name="Amato A."/>
        </authorList>
    </citation>
    <scope>NUCLEOTIDE SEQUENCE [LARGE SCALE GENOMIC DNA]</scope>
</reference>
<keyword evidence="12" id="KW-0675">Receptor</keyword>
<keyword evidence="2 9" id="KW-0812">Transmembrane</keyword>
<comment type="caution">
    <text evidence="12">The sequence shown here is derived from an EMBL/GenBank/DDBJ whole genome shotgun (WGS) entry which is preliminary data.</text>
</comment>
<proteinExistence type="predicted"/>
<feature type="transmembrane region" description="Helical" evidence="9">
    <location>
        <begin position="2740"/>
        <end position="2760"/>
    </location>
</feature>
<dbReference type="InterPro" id="IPR000203">
    <property type="entry name" value="GPS"/>
</dbReference>
<dbReference type="InParanoid" id="A0A2R5GQH3"/>
<dbReference type="Pfam" id="PF02010">
    <property type="entry name" value="REJ"/>
    <property type="match status" value="1"/>
</dbReference>
<feature type="region of interest" description="Disordered" evidence="8">
    <location>
        <begin position="2827"/>
        <end position="2879"/>
    </location>
</feature>
<keyword evidence="13" id="KW-1185">Reference proteome</keyword>
<dbReference type="InterPro" id="IPR046338">
    <property type="entry name" value="GAIN_dom_sf"/>
</dbReference>
<dbReference type="SMART" id="SM00303">
    <property type="entry name" value="GPS"/>
    <property type="match status" value="1"/>
</dbReference>
<keyword evidence="3" id="KW-0677">Repeat</keyword>
<sequence>MRAAAAALAVVAAVVAALAAPARGENILTLDCQGGLHVLEGLPLETHVNLASLKAAANLLGEQWLERARCACGEAPDAELIRRFVPSADFFVAALAHQDDGNGGYTLDDSAFENSCAGTDSGVQAVFSAISSAFPVIDGAKLSGVELPSTCSYQSLQNGQGCQLTLNGMVNSTWVKSESTVLNVVIDRCEDSITWPFISIDCEGTDCDQVLVQPCDSDADCTSEFQSCKGFFGNTTEDAIALMADLGFTVGDDATCATAGREIQLPVFADEILLGIFGLEAEPGLLFDMRTCTPTFYDLASIARDLIVDGGSDSSSSSNSYGGYDGYDGGDGSSSSSSESTLDALLGLISPPFSATEVKTEITDTAMVLPGFDIGYCASLGCHPSHLGDGYCNPKCNVPECLYDGNECANCECVSGSDYSTCNKTSYDGFFIASFSTYSSSSSYLDVFPAAQPSADVCAVDTNSTLSEYDAFAACGEKPPATSGPEWFCTINGEQTAEGGIVNGTVLFSATSIDSNGNVLFDCADGDESVARQRLCTCASPVNVSECWDYPFDYAITWTIAGEFPEDEALCGPRPTFETCPLATLTTAVPRAGLVSPLALDPATFDKDGNSHFTPDIAPADSNILYTLCDGTIVANLFNPFLSVAVAMPNLNSTLTHLKNAIRQMDDCGSNWSALAGDNATVAFDFWKPAFWLGALMPGDYISSRGNATLGYKFENSEPLTFSNAESLNVENLLSGPSSPVRFEISLAEPFGVSQFDVAVEIDTCDSENGASELSQLKVALVAPFIQGVVDGVSTCADTLLDTCPGTAEDSFCFDFSTPIASIFGDSDDGSETTGLGEFSYIFDAFVWRDTIAPPELCLELDDRFSLLSVRRLLFDLVLADGVSAPLEVPALTEELLLACLPVFFQTIDSLFSDSQVYCYSNSPYDTTCNDGLSVTECEESFANLTLPQCSSYGSTYDPYTSATNCSTAIGKHISCDYAVCVGYQTANTIVYGGDYHAQYSYVDGAGLQYVSALESCMAECGYSLGVHPYDSTLPLDYECFQATNVCTEPSVGTYTCPEDTGFDELRQSYTLTVEVNLTASACPAHLPYAYIDINDTLNKCCSNDGGRSSEERSVSPMSCDISSDSCPTCGDYVPSYSESTDAGYCEWDVLEYPCTGTDIYIFVNGSETYVPYYPTTSEGCDAICASFVAANSTCTCNTGEEDFCFEVSANVTCTQDSVAGQGTLWSEAHRTAAGTVVQLDPDTDTYGSVTVYDFDAVMSRTEEVPGSLYTAIAPVPLSANFSEDGTGIEITFDAPSNQVLGSVVSGVVECAEILVISSEAASDSVCYWTSSTVLFVSLSAQSTVSLNDELSFLAGNGIRAATGYSPEVSGTLIVSWGASAYPTPQISLRGVSEVSPCGETLSLTGLATSGAAGRALTWTLQIDDTTSEATVFSASGLTSPLFEYSFTDAGIVAGESYEASAQATNWLGEISTIAYWSFSVATEDIPTITIESASPLVATRGVTRVTVDATTQFTCGLPTTTYEYAWTYSSDNWITSNTLNGYTSSAYRKFAVDRFPVGSFKLRVTTRVKDSPSVEAHDEIDLVINAPELALVPTGGFYRAIFRNEILNVDFSRSCNPAAAVGCDPVFGATAGSAAALTPFLSTPVVVWSCSRSDNVACGLSLPASTSLVWTMPSNTLVAGIQYFFTATVNGQASKVVTIEVRPTIACAVIPSVSIAPVDPVLTVPNAGVVLKGSVSNYVPGASTNTVKLIWQRMVTDDAGTLVAQSATSFASVVSRPQLVLSKASLTPGTTYTFRLTARQECSESSNNHPFAQVTFTVNKPPSNGYVSSALTTGFAYDTDFTFVATGFSDDNTPLTYSFEYTFQKPTGILRPEDTYSLGPFSASPTLRTSLELPAAAAGVNGSATMYITVVARDALGAESQRVNFLAITLQNPIKSPLWAPPDFANELQNVTAEGGKDEDLLRAAISLGSLVNSAAGSNVENLEAWATSTRNAALGYLQGVNVTEREDPFMVSLQINLLLTLVSGEASTIDTDFQDQSISLLRDFIDQANQTIIANRRAEDDPAAVGILPSSVQDNTLESLTRILAAARETVESSARRLSGRARMLSDEASCGIVSLTRSTIEELARLSLQNYAEGAAARQFQSSGIQLATARESTSALGTGSEGGDGLSSVALPGSKTGKSASSNTTSSSSSSSRGSFVLPADIVSGMDFGDADAPSEIDLIAVSYSMNIRCEVVFNVTLIDADGNSEDECNLTSEIVQYTGPVSEVTDVVSLDFVDTSDPERRFDPSGLDEGITIQVPRNDVLDADLCEDVENATELVCGFFDPDTNEWSTSGCELSGNQTDPDSFVTCVCNHASDYAVWHAFTDDVRQTFSDPITSVTSIALLLLGVLFPSIFFVWIVGLWWANRRDKTDANSIQKGAIGMMYLRRMQARSQQRRFFENLKAMVRDQQNVSDLDSYKDLQANPHRPRPLFNRSICKNFFLAIVYEHSLLGLIKYDAHYSRMQRVSVFVAICMGNALAASIFFELKTAEDVSTGFLFGTIIMCSLFVSIPIRVFVKALFRISDLQEGSRGSRVSTAFEALSHIEERPMDESEVALLLCYNRVFRAKAQVASLRAQIRLAKRQTPAITSQAAVEAAALVPGSPGGGETDSEQAIEVRSLEELQTSLEDALNEHREAKLALLQRTRNANAEWRTLRTEDAIARINRVRKQKSAIMRVTALLSDEAQVVGKPRRPMLGAAFKYVAWFIMFCFYAFSAFYVTRFVLTRADRVGSGAAENEILLIWLGTAASGIIIGYVVAEPTIFFLRYALFPYILIRFGHNSDTVSDQADGTDVEPGDAHDDDDSNQGSTLDRRKSRLSEYFYDHSGKRGARKEKKKGSDNTVLLELAADMLEAGL</sequence>
<keyword evidence="4 9" id="KW-1133">Transmembrane helix</keyword>
<dbReference type="EMBL" id="BEYU01000144">
    <property type="protein sequence ID" value="GBG33122.1"/>
    <property type="molecule type" value="Genomic_DNA"/>
</dbReference>
<evidence type="ECO:0000313" key="13">
    <source>
        <dbReference type="Proteomes" id="UP000241890"/>
    </source>
</evidence>
<keyword evidence="10" id="KW-0732">Signal</keyword>
<evidence type="ECO:0000313" key="12">
    <source>
        <dbReference type="EMBL" id="GBG33122.1"/>
    </source>
</evidence>
<evidence type="ECO:0000256" key="4">
    <source>
        <dbReference type="ARBA" id="ARBA00022989"/>
    </source>
</evidence>
<evidence type="ECO:0000256" key="1">
    <source>
        <dbReference type="ARBA" id="ARBA00004370"/>
    </source>
</evidence>
<dbReference type="Gene3D" id="2.60.220.50">
    <property type="match status" value="1"/>
</dbReference>
<feature type="compositionally biased region" description="Acidic residues" evidence="8">
    <location>
        <begin position="2830"/>
        <end position="2845"/>
    </location>
</feature>
<evidence type="ECO:0000256" key="8">
    <source>
        <dbReference type="SAM" id="MobiDB-lite"/>
    </source>
</evidence>
<accession>A0A2R5GQH3</accession>
<evidence type="ECO:0000256" key="7">
    <source>
        <dbReference type="ARBA" id="ARBA00023180"/>
    </source>
</evidence>
<feature type="transmembrane region" description="Helical" evidence="9">
    <location>
        <begin position="2780"/>
        <end position="2799"/>
    </location>
</feature>
<evidence type="ECO:0000256" key="3">
    <source>
        <dbReference type="ARBA" id="ARBA00022737"/>
    </source>
</evidence>
<protein>
    <submittedName>
        <fullName evidence="12">Sperm receptor for egg jelly</fullName>
    </submittedName>
</protein>
<evidence type="ECO:0000259" key="11">
    <source>
        <dbReference type="SMART" id="SM00004"/>
    </source>
</evidence>
<feature type="domain" description="LNR" evidence="11">
    <location>
        <begin position="368"/>
        <end position="409"/>
    </location>
</feature>
<feature type="transmembrane region" description="Helical" evidence="9">
    <location>
        <begin position="2384"/>
        <end position="2407"/>
    </location>
</feature>
<feature type="region of interest" description="Disordered" evidence="8">
    <location>
        <begin position="2158"/>
        <end position="2198"/>
    </location>
</feature>
<dbReference type="SMART" id="SM00004">
    <property type="entry name" value="NL"/>
    <property type="match status" value="1"/>
</dbReference>
<feature type="signal peptide" evidence="10">
    <location>
        <begin position="1"/>
        <end position="24"/>
    </location>
</feature>
<evidence type="ECO:0000256" key="10">
    <source>
        <dbReference type="SAM" id="SignalP"/>
    </source>
</evidence>
<evidence type="ECO:0000256" key="5">
    <source>
        <dbReference type="ARBA" id="ARBA00023136"/>
    </source>
</evidence>
<keyword evidence="5 9" id="KW-0472">Membrane</keyword>
<feature type="transmembrane region" description="Helical" evidence="9">
    <location>
        <begin position="2538"/>
        <end position="2558"/>
    </location>
</feature>
<feature type="compositionally biased region" description="Low complexity" evidence="8">
    <location>
        <begin position="2177"/>
        <end position="2198"/>
    </location>
</feature>